<dbReference type="Pfam" id="PF00226">
    <property type="entry name" value="DnaJ"/>
    <property type="match status" value="1"/>
</dbReference>
<comment type="similarity">
    <text evidence="6">Belongs to the DNAJC25 family.</text>
</comment>
<evidence type="ECO:0000313" key="10">
    <source>
        <dbReference type="EMBL" id="GBN07019.1"/>
    </source>
</evidence>
<keyword evidence="11" id="KW-1185">Reference proteome</keyword>
<dbReference type="PRINTS" id="PR00625">
    <property type="entry name" value="JDOMAIN"/>
</dbReference>
<dbReference type="SMART" id="SM00271">
    <property type="entry name" value="DnaJ"/>
    <property type="match status" value="1"/>
</dbReference>
<comment type="caution">
    <text evidence="10">The sequence shown here is derived from an EMBL/GenBank/DDBJ whole genome shotgun (WGS) entry which is preliminary data.</text>
</comment>
<dbReference type="EMBL" id="BGPR01005123">
    <property type="protein sequence ID" value="GBN07019.1"/>
    <property type="molecule type" value="Genomic_DNA"/>
</dbReference>
<feature type="transmembrane region" description="Helical" evidence="8">
    <location>
        <begin position="123"/>
        <end position="143"/>
    </location>
</feature>
<dbReference type="FunFam" id="1.10.287.110:FF:000036">
    <property type="entry name" value="dnaJ homolog subfamily C member 25"/>
    <property type="match status" value="1"/>
</dbReference>
<dbReference type="InterPro" id="IPR036869">
    <property type="entry name" value="J_dom_sf"/>
</dbReference>
<keyword evidence="7" id="KW-0175">Coiled coil</keyword>
<name>A0A4Y2KXZ6_ARAVE</name>
<organism evidence="10 11">
    <name type="scientific">Araneus ventricosus</name>
    <name type="common">Orbweaver spider</name>
    <name type="synonym">Epeira ventricosa</name>
    <dbReference type="NCBI Taxonomy" id="182803"/>
    <lineage>
        <taxon>Eukaryota</taxon>
        <taxon>Metazoa</taxon>
        <taxon>Ecdysozoa</taxon>
        <taxon>Arthropoda</taxon>
        <taxon>Chelicerata</taxon>
        <taxon>Arachnida</taxon>
        <taxon>Araneae</taxon>
        <taxon>Araneomorphae</taxon>
        <taxon>Entelegynae</taxon>
        <taxon>Araneoidea</taxon>
        <taxon>Araneidae</taxon>
        <taxon>Araneus</taxon>
    </lineage>
</organism>
<dbReference type="AlphaFoldDB" id="A0A4Y2KXZ6"/>
<feature type="domain" description="J" evidence="9">
    <location>
        <begin position="33"/>
        <end position="101"/>
    </location>
</feature>
<dbReference type="Gene3D" id="1.10.287.110">
    <property type="entry name" value="DnaJ domain"/>
    <property type="match status" value="1"/>
</dbReference>
<dbReference type="CDD" id="cd06257">
    <property type="entry name" value="DnaJ"/>
    <property type="match status" value="1"/>
</dbReference>
<dbReference type="InterPro" id="IPR044632">
    <property type="entry name" value="DNAJC25-like"/>
</dbReference>
<keyword evidence="2 8" id="KW-0812">Transmembrane</keyword>
<evidence type="ECO:0000256" key="1">
    <source>
        <dbReference type="ARBA" id="ARBA00004141"/>
    </source>
</evidence>
<proteinExistence type="inferred from homology"/>
<evidence type="ECO:0000256" key="6">
    <source>
        <dbReference type="ARBA" id="ARBA00024193"/>
    </source>
</evidence>
<dbReference type="PROSITE" id="PS00636">
    <property type="entry name" value="DNAJ_1"/>
    <property type="match status" value="1"/>
</dbReference>
<evidence type="ECO:0000256" key="4">
    <source>
        <dbReference type="ARBA" id="ARBA00023136"/>
    </source>
</evidence>
<keyword evidence="5" id="KW-0143">Chaperone</keyword>
<protein>
    <submittedName>
        <fullName evidence="10">DnaJ subfamily C member 25</fullName>
    </submittedName>
</protein>
<dbReference type="PANTHER" id="PTHR44176:SF1">
    <property type="entry name" value="DNAJ HOMOLOG SUBFAMILY C MEMBER 25"/>
    <property type="match status" value="1"/>
</dbReference>
<feature type="transmembrane region" description="Helical" evidence="8">
    <location>
        <begin position="6"/>
        <end position="24"/>
    </location>
</feature>
<dbReference type="PANTHER" id="PTHR44176">
    <property type="entry name" value="DNAJ HOMOLOG SUBFAMILY C MEMBER 25"/>
    <property type="match status" value="1"/>
</dbReference>
<accession>A0A4Y2KXZ6</accession>
<keyword evidence="4 8" id="KW-0472">Membrane</keyword>
<evidence type="ECO:0000256" key="7">
    <source>
        <dbReference type="SAM" id="Coils"/>
    </source>
</evidence>
<dbReference type="OrthoDB" id="270167at2759"/>
<dbReference type="SUPFAM" id="SSF46565">
    <property type="entry name" value="Chaperone J-domain"/>
    <property type="match status" value="1"/>
</dbReference>
<dbReference type="PROSITE" id="PS50076">
    <property type="entry name" value="DNAJ_2"/>
    <property type="match status" value="1"/>
</dbReference>
<dbReference type="GO" id="GO:0006457">
    <property type="term" value="P:protein folding"/>
    <property type="evidence" value="ECO:0007669"/>
    <property type="project" value="InterPro"/>
</dbReference>
<comment type="subcellular location">
    <subcellularLocation>
        <location evidence="1">Membrane</location>
        <topology evidence="1">Multi-pass membrane protein</topology>
    </subcellularLocation>
</comment>
<evidence type="ECO:0000313" key="11">
    <source>
        <dbReference type="Proteomes" id="UP000499080"/>
    </source>
</evidence>
<dbReference type="InterPro" id="IPR001623">
    <property type="entry name" value="DnaJ_domain"/>
</dbReference>
<dbReference type="Proteomes" id="UP000499080">
    <property type="component" value="Unassembled WGS sequence"/>
</dbReference>
<feature type="transmembrane region" description="Helical" evidence="8">
    <location>
        <begin position="220"/>
        <end position="239"/>
    </location>
</feature>
<dbReference type="InterPro" id="IPR018253">
    <property type="entry name" value="DnaJ_domain_CS"/>
</dbReference>
<dbReference type="GO" id="GO:0005789">
    <property type="term" value="C:endoplasmic reticulum membrane"/>
    <property type="evidence" value="ECO:0007669"/>
    <property type="project" value="TreeGrafter"/>
</dbReference>
<gene>
    <name evidence="10" type="primary">CG7872</name>
    <name evidence="10" type="ORF">AVEN_253767_1</name>
</gene>
<feature type="coiled-coil region" evidence="7">
    <location>
        <begin position="179"/>
        <end position="206"/>
    </location>
</feature>
<evidence type="ECO:0000256" key="3">
    <source>
        <dbReference type="ARBA" id="ARBA00022989"/>
    </source>
</evidence>
<keyword evidence="3 8" id="KW-1133">Transmembrane helix</keyword>
<reference evidence="10 11" key="1">
    <citation type="journal article" date="2019" name="Sci. Rep.">
        <title>Orb-weaving spider Araneus ventricosus genome elucidates the spidroin gene catalogue.</title>
        <authorList>
            <person name="Kono N."/>
            <person name="Nakamura H."/>
            <person name="Ohtoshi R."/>
            <person name="Moran D.A.P."/>
            <person name="Shinohara A."/>
            <person name="Yoshida Y."/>
            <person name="Fujiwara M."/>
            <person name="Mori M."/>
            <person name="Tomita M."/>
            <person name="Arakawa K."/>
        </authorList>
    </citation>
    <scope>NUCLEOTIDE SEQUENCE [LARGE SCALE GENOMIC DNA]</scope>
</reference>
<sequence>MYSFYIFTVAFLVVVFSDSVYSLIDGLYCGKENCYSVLHVTREASKAEISKMYRQLAKKYHPDMHKTPEAKEKAEEKFTSLVTAYEVLKDDESRKDYDYMLDNPDKVYGHYYRYYRRRMSPKVDARIVIAVSITVISVIQYLGAWSRYKSAINYLITVPKYRLKAMEIAKQENLLAMNKRRDKRSKDQIKEEAEEILKKILEERIDIRGGYSKPTFYDVLWVQLICLPYTITKYVLWYIRWLWKFSIMKNEYGEEEKLYLMRKHLQCSQTQWEAIPDEEKEECFEQSLWIKENFLKWKQKKEDDLKAKYAESARYKTTRRMMRNQGHRQIAFDD</sequence>
<evidence type="ECO:0000256" key="8">
    <source>
        <dbReference type="SAM" id="Phobius"/>
    </source>
</evidence>
<evidence type="ECO:0000259" key="9">
    <source>
        <dbReference type="PROSITE" id="PS50076"/>
    </source>
</evidence>
<evidence type="ECO:0000256" key="2">
    <source>
        <dbReference type="ARBA" id="ARBA00022692"/>
    </source>
</evidence>
<evidence type="ECO:0000256" key="5">
    <source>
        <dbReference type="ARBA" id="ARBA00023186"/>
    </source>
</evidence>